<dbReference type="GO" id="GO:0005525">
    <property type="term" value="F:GTP binding"/>
    <property type="evidence" value="ECO:0007669"/>
    <property type="project" value="InterPro"/>
</dbReference>
<dbReference type="Proteomes" id="UP000266313">
    <property type="component" value="Chromosome"/>
</dbReference>
<dbReference type="GO" id="GO:0030488">
    <property type="term" value="P:tRNA methylation"/>
    <property type="evidence" value="ECO:0007669"/>
    <property type="project" value="TreeGrafter"/>
</dbReference>
<dbReference type="InterPro" id="IPR006073">
    <property type="entry name" value="GTP-bd"/>
</dbReference>
<dbReference type="KEGG" id="mmai:sS8_4793"/>
<dbReference type="GO" id="GO:0005737">
    <property type="term" value="C:cytoplasm"/>
    <property type="evidence" value="ECO:0007669"/>
    <property type="project" value="TreeGrafter"/>
</dbReference>
<name>A0A250KYX9_9GAMM</name>
<evidence type="ECO:0000259" key="1">
    <source>
        <dbReference type="Pfam" id="PF01926"/>
    </source>
</evidence>
<dbReference type="Gene3D" id="3.40.50.300">
    <property type="entry name" value="P-loop containing nucleotide triphosphate hydrolases"/>
    <property type="match status" value="1"/>
</dbReference>
<evidence type="ECO:0000313" key="3">
    <source>
        <dbReference type="Proteomes" id="UP000266313"/>
    </source>
</evidence>
<dbReference type="Pfam" id="PF01926">
    <property type="entry name" value="MMR_HSR1"/>
    <property type="match status" value="1"/>
</dbReference>
<reference evidence="2 3" key="1">
    <citation type="submission" date="2016-12" db="EMBL/GenBank/DDBJ databases">
        <title>Genome sequencing of Methylocaldum marinum.</title>
        <authorList>
            <person name="Takeuchi M."/>
            <person name="Kamagata Y."/>
            <person name="Hiraoka S."/>
            <person name="Oshima K."/>
            <person name="Hattori M."/>
            <person name="Iwasaki W."/>
        </authorList>
    </citation>
    <scope>NUCLEOTIDE SEQUENCE [LARGE SCALE GENOMIC DNA]</scope>
    <source>
        <strain evidence="2 3">S8</strain>
    </source>
</reference>
<organism evidence="2 3">
    <name type="scientific">Methylocaldum marinum</name>
    <dbReference type="NCBI Taxonomy" id="1432792"/>
    <lineage>
        <taxon>Bacteria</taxon>
        <taxon>Pseudomonadati</taxon>
        <taxon>Pseudomonadota</taxon>
        <taxon>Gammaproteobacteria</taxon>
        <taxon>Methylococcales</taxon>
        <taxon>Methylococcaceae</taxon>
        <taxon>Methylocaldum</taxon>
    </lineage>
</organism>
<accession>A0A250KYX9</accession>
<dbReference type="AlphaFoldDB" id="A0A250KYX9"/>
<gene>
    <name evidence="2" type="ORF">sS8_4793</name>
</gene>
<protein>
    <recommendedName>
        <fullName evidence="1">G domain-containing protein</fullName>
    </recommendedName>
</protein>
<dbReference type="OrthoDB" id="207675at2"/>
<dbReference type="EMBL" id="AP017928">
    <property type="protein sequence ID" value="BBA36716.1"/>
    <property type="molecule type" value="Genomic_DNA"/>
</dbReference>
<dbReference type="PANTHER" id="PTHR42714">
    <property type="entry name" value="TRNA MODIFICATION GTPASE GTPBP3"/>
    <property type="match status" value="1"/>
</dbReference>
<sequence length="620" mass="69919">MSFSNRKGPATQFPEQRVRNAIVYNLPFSNVDVSPAPQTMLSFIRRLKQSYERVLEHVSPDDETRFLELRRNLQTLSFGEAVLEKSELNRSRKDHPLQIAVLGPTQAGKSSVVNWLLEKKLAEVSPLAGFTVHPQGFCIDLQADRLDWIDGYFHHYWRCPRETLPSEHYDCFSLLETAAGARHPLSGTVLWDTPDFDSVDAEDYRQAVLRVAALADVVLLILSKDKYADLSVWELIGLLEPLSQPTVICLNKIERASYQTLVVSLQEKWRNARRDSPPPIVTVPYLEDMQVDDFAQLSSERAQLLGAVDRAIRSVRREPHAKNAGRFVQIHWRDWLAPVKAENSLNAEWHSLIDEAVRDSLNIYKRDYLNHPHHYETFQRALAELLTLLEIPGLAGALLTTRKIVTWPVRQIVKLGQAVGGRRQRSVSGEAAILHQVAEHLFIRISETILLKRDDDPSRQAWWKEMAGLLRSARPVLTNRYASAVDQYILAFQPEIEKTAHGLYDRLREHPAVLNGIRATRVTTDAAALAVALHTGGIGVQDFIIAPAMLSLTTMLAESAIGHYMGKAAADLKQKQFKAVEELFARTVHAYLIGLPGQMDTSRQFNIPPETLESAEAQLG</sequence>
<dbReference type="GO" id="GO:0002098">
    <property type="term" value="P:tRNA wobble uridine modification"/>
    <property type="evidence" value="ECO:0007669"/>
    <property type="project" value="TreeGrafter"/>
</dbReference>
<dbReference type="InterPro" id="IPR027417">
    <property type="entry name" value="P-loop_NTPase"/>
</dbReference>
<dbReference type="RefSeq" id="WP_119631841.1">
    <property type="nucleotide sequence ID" value="NZ_AP017928.1"/>
</dbReference>
<dbReference type="SUPFAM" id="SSF52540">
    <property type="entry name" value="P-loop containing nucleoside triphosphate hydrolases"/>
    <property type="match status" value="1"/>
</dbReference>
<dbReference type="CDD" id="cd00882">
    <property type="entry name" value="Ras_like_GTPase"/>
    <property type="match status" value="1"/>
</dbReference>
<proteinExistence type="predicted"/>
<dbReference type="PANTHER" id="PTHR42714:SF6">
    <property type="entry name" value="TRANSLATION INITIATION FACTOR IF-2"/>
    <property type="match status" value="1"/>
</dbReference>
<feature type="domain" description="G" evidence="1">
    <location>
        <begin position="98"/>
        <end position="252"/>
    </location>
</feature>
<evidence type="ECO:0000313" key="2">
    <source>
        <dbReference type="EMBL" id="BBA36716.1"/>
    </source>
</evidence>
<keyword evidence="3" id="KW-1185">Reference proteome</keyword>